<dbReference type="Gene3D" id="1.10.10.200">
    <property type="match status" value="1"/>
</dbReference>
<dbReference type="PANTHER" id="PTHR12532:SF0">
    <property type="entry name" value="TRANSLATIONAL ACTIVATOR OF CYTOCHROME C OXIDASE 1"/>
    <property type="match status" value="1"/>
</dbReference>
<dbReference type="Pfam" id="PF01709">
    <property type="entry name" value="Transcrip_reg"/>
    <property type="match status" value="1"/>
</dbReference>
<dbReference type="CTD" id="20242834"/>
<feature type="domain" description="TACO1/YebC-like N-terminal" evidence="3">
    <location>
        <begin position="53"/>
        <end position="124"/>
    </location>
</feature>
<dbReference type="HOGENOM" id="CLU_062974_3_0_1"/>
<evidence type="ECO:0000259" key="2">
    <source>
        <dbReference type="Pfam" id="PF01709"/>
    </source>
</evidence>
<dbReference type="AlphaFoldDB" id="V4AJ25"/>
<dbReference type="STRING" id="225164.V4AJ25"/>
<protein>
    <recommendedName>
        <fullName evidence="6">Transcriptional regulatory protein</fullName>
    </recommendedName>
</protein>
<organism evidence="4 5">
    <name type="scientific">Lottia gigantea</name>
    <name type="common">Giant owl limpet</name>
    <dbReference type="NCBI Taxonomy" id="225164"/>
    <lineage>
        <taxon>Eukaryota</taxon>
        <taxon>Metazoa</taxon>
        <taxon>Spiralia</taxon>
        <taxon>Lophotrochozoa</taxon>
        <taxon>Mollusca</taxon>
        <taxon>Gastropoda</taxon>
        <taxon>Patellogastropoda</taxon>
        <taxon>Lottioidea</taxon>
        <taxon>Lottiidae</taxon>
        <taxon>Lottia</taxon>
    </lineage>
</organism>
<dbReference type="InterPro" id="IPR048300">
    <property type="entry name" value="TACO1_YebC-like_2nd/3rd_dom"/>
</dbReference>
<gene>
    <name evidence="4" type="ORF">LOTGIDRAFT_174636</name>
</gene>
<dbReference type="InterPro" id="IPR002876">
    <property type="entry name" value="Transcrip_reg_TACO1-like"/>
</dbReference>
<accession>V4AJ25</accession>
<feature type="domain" description="TACO1/YebC-like second and third" evidence="2">
    <location>
        <begin position="129"/>
        <end position="277"/>
    </location>
</feature>
<dbReference type="GO" id="GO:0005739">
    <property type="term" value="C:mitochondrion"/>
    <property type="evidence" value="ECO:0007669"/>
    <property type="project" value="TreeGrafter"/>
</dbReference>
<dbReference type="RefSeq" id="XP_009052227.1">
    <property type="nucleotide sequence ID" value="XM_009053979.1"/>
</dbReference>
<proteinExistence type="inferred from homology"/>
<dbReference type="Gene3D" id="3.30.70.980">
    <property type="match status" value="2"/>
</dbReference>
<dbReference type="KEGG" id="lgi:LOTGIDRAFT_174636"/>
<evidence type="ECO:0000313" key="5">
    <source>
        <dbReference type="Proteomes" id="UP000030746"/>
    </source>
</evidence>
<keyword evidence="5" id="KW-1185">Reference proteome</keyword>
<dbReference type="InterPro" id="IPR049083">
    <property type="entry name" value="TACO1_YebC_N"/>
</dbReference>
<comment type="similarity">
    <text evidence="1">Belongs to the TACO1 family.</text>
</comment>
<dbReference type="PANTHER" id="PTHR12532">
    <property type="entry name" value="TRANSLATIONAL ACTIVATOR OF CYTOCHROME C OXIDASE 1"/>
    <property type="match status" value="1"/>
</dbReference>
<reference evidence="4 5" key="1">
    <citation type="journal article" date="2013" name="Nature">
        <title>Insights into bilaterian evolution from three spiralian genomes.</title>
        <authorList>
            <person name="Simakov O."/>
            <person name="Marletaz F."/>
            <person name="Cho S.J."/>
            <person name="Edsinger-Gonzales E."/>
            <person name="Havlak P."/>
            <person name="Hellsten U."/>
            <person name="Kuo D.H."/>
            <person name="Larsson T."/>
            <person name="Lv J."/>
            <person name="Arendt D."/>
            <person name="Savage R."/>
            <person name="Osoegawa K."/>
            <person name="de Jong P."/>
            <person name="Grimwood J."/>
            <person name="Chapman J.A."/>
            <person name="Shapiro H."/>
            <person name="Aerts A."/>
            <person name="Otillar R.P."/>
            <person name="Terry A.Y."/>
            <person name="Boore J.L."/>
            <person name="Grigoriev I.V."/>
            <person name="Lindberg D.R."/>
            <person name="Seaver E.C."/>
            <person name="Weisblat D.A."/>
            <person name="Putnam N.H."/>
            <person name="Rokhsar D.S."/>
        </authorList>
    </citation>
    <scope>NUCLEOTIDE SEQUENCE [LARGE SCALE GENOMIC DNA]</scope>
</reference>
<dbReference type="InterPro" id="IPR026564">
    <property type="entry name" value="Transcrip_reg_TACO1-like_dom3"/>
</dbReference>
<sequence>MVISSNNFERFQSEKIQRKNDSALYFHVFACANLKFTQIRKLHASTKYLAGHSQWANRRVGKQIQDKKKANVREGLMKNVVSVIKQTGETDPRYNPKLQKLFDQAKLKDVPKSTLDNVIKRISSKSFEVTTVEIALPGNMFIIYEISSTNMALTVNQMKNVCKQVGGFVEKGCCSRIFEEKGFVDVGIGVNEKADVEQYVDIAIEAGAEDVVLEENDNERYIRFMCEAANLYQVKGKLEKLGLNVINLFNEYLPHQLVNLEENHKKNLKAFQMKLDNNLISPCIERKFTNFIDENEE</sequence>
<dbReference type="OrthoDB" id="2017544at2759"/>
<dbReference type="InterPro" id="IPR029072">
    <property type="entry name" value="YebC-like"/>
</dbReference>
<dbReference type="InterPro" id="IPR017856">
    <property type="entry name" value="Integrase-like_N"/>
</dbReference>
<evidence type="ECO:0000313" key="4">
    <source>
        <dbReference type="EMBL" id="ESO97067.1"/>
    </source>
</evidence>
<dbReference type="OMA" id="AQWKVKH"/>
<dbReference type="SUPFAM" id="SSF75625">
    <property type="entry name" value="YebC-like"/>
    <property type="match status" value="1"/>
</dbReference>
<dbReference type="Proteomes" id="UP000030746">
    <property type="component" value="Unassembled WGS sequence"/>
</dbReference>
<name>V4AJ25_LOTGI</name>
<evidence type="ECO:0000256" key="1">
    <source>
        <dbReference type="ARBA" id="ARBA00008724"/>
    </source>
</evidence>
<evidence type="ECO:0008006" key="6">
    <source>
        <dbReference type="Google" id="ProtNLM"/>
    </source>
</evidence>
<dbReference type="GeneID" id="20242834"/>
<evidence type="ECO:0000259" key="3">
    <source>
        <dbReference type="Pfam" id="PF20772"/>
    </source>
</evidence>
<dbReference type="EMBL" id="KB201346">
    <property type="protein sequence ID" value="ESO97067.1"/>
    <property type="molecule type" value="Genomic_DNA"/>
</dbReference>
<dbReference type="Pfam" id="PF20772">
    <property type="entry name" value="TACO1_YebC_N"/>
    <property type="match status" value="1"/>
</dbReference>